<protein>
    <recommendedName>
        <fullName evidence="5">Integral membrane protein</fullName>
    </recommendedName>
</protein>
<dbReference type="Proteomes" id="UP000649259">
    <property type="component" value="Unassembled WGS sequence"/>
</dbReference>
<keyword evidence="2" id="KW-0812">Transmembrane</keyword>
<keyword evidence="2" id="KW-1133">Transmembrane helix</keyword>
<keyword evidence="4" id="KW-1185">Reference proteome</keyword>
<proteinExistence type="predicted"/>
<feature type="compositionally biased region" description="Low complexity" evidence="1">
    <location>
        <begin position="61"/>
        <end position="74"/>
    </location>
</feature>
<keyword evidence="2" id="KW-0472">Membrane</keyword>
<sequence>MSIGRLPDREQRILDEMERVLRRDRRFQRRLRRLSRSALVLPSSPRLRASGPGPLGDRGALGHSGRSGLSGESGLPDRPEPSGHPDPSGRPRLFRRRERTRPRPAFHRYLRPWTVAVLLALSVTLMVYGITTSEPGVIWAFAAVWPLTLYTAFRLLCRQL</sequence>
<reference evidence="4" key="1">
    <citation type="submission" date="2023-07" db="EMBL/GenBank/DDBJ databases">
        <title>Whole genome shotgun sequence of Streptomyces cacaoi subsp. asoensis NBRC 13813.</title>
        <authorList>
            <person name="Komaki H."/>
            <person name="Tamura T."/>
        </authorList>
    </citation>
    <scope>NUCLEOTIDE SEQUENCE [LARGE SCALE GENOMIC DNA]</scope>
    <source>
        <strain evidence="4">NBRC 13813</strain>
    </source>
</reference>
<dbReference type="RefSeq" id="WP_189920588.1">
    <property type="nucleotide sequence ID" value="NZ_BMSI01000003.1"/>
</dbReference>
<feature type="compositionally biased region" description="Basic and acidic residues" evidence="1">
    <location>
        <begin position="75"/>
        <end position="89"/>
    </location>
</feature>
<dbReference type="GeneID" id="91474814"/>
<organism evidence="3 4">
    <name type="scientific">Streptomyces asoensis</name>
    <dbReference type="NCBI Taxonomy" id="249586"/>
    <lineage>
        <taxon>Bacteria</taxon>
        <taxon>Bacillati</taxon>
        <taxon>Actinomycetota</taxon>
        <taxon>Actinomycetes</taxon>
        <taxon>Kitasatosporales</taxon>
        <taxon>Streptomycetaceae</taxon>
        <taxon>Streptomyces</taxon>
    </lineage>
</organism>
<evidence type="ECO:0000256" key="1">
    <source>
        <dbReference type="SAM" id="MobiDB-lite"/>
    </source>
</evidence>
<comment type="caution">
    <text evidence="3">The sequence shown here is derived from an EMBL/GenBank/DDBJ whole genome shotgun (WGS) entry which is preliminary data.</text>
</comment>
<dbReference type="EMBL" id="BNEB01000005">
    <property type="protein sequence ID" value="GHI65397.1"/>
    <property type="molecule type" value="Genomic_DNA"/>
</dbReference>
<feature type="transmembrane region" description="Helical" evidence="2">
    <location>
        <begin position="109"/>
        <end position="130"/>
    </location>
</feature>
<accession>A0ABQ3SB82</accession>
<name>A0ABQ3SB82_9ACTN</name>
<evidence type="ECO:0008006" key="5">
    <source>
        <dbReference type="Google" id="ProtNLM"/>
    </source>
</evidence>
<feature type="transmembrane region" description="Helical" evidence="2">
    <location>
        <begin position="136"/>
        <end position="157"/>
    </location>
</feature>
<evidence type="ECO:0000256" key="2">
    <source>
        <dbReference type="SAM" id="Phobius"/>
    </source>
</evidence>
<gene>
    <name evidence="3" type="ORF">Saso_70470</name>
</gene>
<feature type="region of interest" description="Disordered" evidence="1">
    <location>
        <begin position="42"/>
        <end position="97"/>
    </location>
</feature>
<evidence type="ECO:0000313" key="4">
    <source>
        <dbReference type="Proteomes" id="UP000649259"/>
    </source>
</evidence>
<evidence type="ECO:0000313" key="3">
    <source>
        <dbReference type="EMBL" id="GHI65397.1"/>
    </source>
</evidence>